<reference evidence="1" key="2">
    <citation type="submission" date="2020-09" db="EMBL/GenBank/DDBJ databases">
        <authorList>
            <person name="Sun Q."/>
            <person name="Kim S."/>
        </authorList>
    </citation>
    <scope>NUCLEOTIDE SEQUENCE</scope>
    <source>
        <strain evidence="1">KCTC 42651</strain>
    </source>
</reference>
<evidence type="ECO:0000313" key="2">
    <source>
        <dbReference type="Proteomes" id="UP000630353"/>
    </source>
</evidence>
<protein>
    <submittedName>
        <fullName evidence="1">Uncharacterized protein</fullName>
    </submittedName>
</protein>
<keyword evidence="2" id="KW-1185">Reference proteome</keyword>
<accession>A0A918XNI9</accession>
<organism evidence="1 2">
    <name type="scientific">Thalassobaculum fulvum</name>
    <dbReference type="NCBI Taxonomy" id="1633335"/>
    <lineage>
        <taxon>Bacteria</taxon>
        <taxon>Pseudomonadati</taxon>
        <taxon>Pseudomonadota</taxon>
        <taxon>Alphaproteobacteria</taxon>
        <taxon>Rhodospirillales</taxon>
        <taxon>Thalassobaculaceae</taxon>
        <taxon>Thalassobaculum</taxon>
    </lineage>
</organism>
<dbReference type="Proteomes" id="UP000630353">
    <property type="component" value="Unassembled WGS sequence"/>
</dbReference>
<sequence length="48" mass="5403">MALAAIPLAEIRAYCGLFDVPDVEEFVRLIRAMDDAVLARAAERRREV</sequence>
<reference evidence="1" key="1">
    <citation type="journal article" date="2014" name="Int. J. Syst. Evol. Microbiol.">
        <title>Complete genome sequence of Corynebacterium casei LMG S-19264T (=DSM 44701T), isolated from a smear-ripened cheese.</title>
        <authorList>
            <consortium name="US DOE Joint Genome Institute (JGI-PGF)"/>
            <person name="Walter F."/>
            <person name="Albersmeier A."/>
            <person name="Kalinowski J."/>
            <person name="Ruckert C."/>
        </authorList>
    </citation>
    <scope>NUCLEOTIDE SEQUENCE</scope>
    <source>
        <strain evidence="1">KCTC 42651</strain>
    </source>
</reference>
<comment type="caution">
    <text evidence="1">The sequence shown here is derived from an EMBL/GenBank/DDBJ whole genome shotgun (WGS) entry which is preliminary data.</text>
</comment>
<evidence type="ECO:0000313" key="1">
    <source>
        <dbReference type="EMBL" id="GHD42232.1"/>
    </source>
</evidence>
<gene>
    <name evidence="1" type="ORF">GCM10017083_07000</name>
</gene>
<proteinExistence type="predicted"/>
<dbReference type="AlphaFoldDB" id="A0A918XNI9"/>
<dbReference type="RefSeq" id="WP_189987552.1">
    <property type="nucleotide sequence ID" value="NZ_BMZS01000002.1"/>
</dbReference>
<dbReference type="EMBL" id="BMZS01000002">
    <property type="protein sequence ID" value="GHD42232.1"/>
    <property type="molecule type" value="Genomic_DNA"/>
</dbReference>
<name>A0A918XNI9_9PROT</name>